<protein>
    <submittedName>
        <fullName evidence="2">Transposase</fullName>
    </submittedName>
</protein>
<accession>A0AC35UD45</accession>
<evidence type="ECO:0000313" key="2">
    <source>
        <dbReference type="WBParaSite" id="RSKR_0000999333.1"/>
    </source>
</evidence>
<organism evidence="1 2">
    <name type="scientific">Rhabditophanes sp. KR3021</name>
    <dbReference type="NCBI Taxonomy" id="114890"/>
    <lineage>
        <taxon>Eukaryota</taxon>
        <taxon>Metazoa</taxon>
        <taxon>Ecdysozoa</taxon>
        <taxon>Nematoda</taxon>
        <taxon>Chromadorea</taxon>
        <taxon>Rhabditida</taxon>
        <taxon>Tylenchina</taxon>
        <taxon>Panagrolaimomorpha</taxon>
        <taxon>Strongyloidoidea</taxon>
        <taxon>Alloionematidae</taxon>
        <taxon>Rhabditophanes</taxon>
    </lineage>
</organism>
<proteinExistence type="predicted"/>
<sequence>MMSTRKKLNCKPRTISCDHGPTMFSVTYYHKRFRCSDAQKKTLKFREEGEKLLKDAKEQYYYHILHGILETKMKEAFLAKKKVGDPVKSSVQYIALWMSVLTKPDRIARQ</sequence>
<reference evidence="2" key="1">
    <citation type="submission" date="2016-11" db="UniProtKB">
        <authorList>
            <consortium name="WormBaseParasite"/>
        </authorList>
    </citation>
    <scope>IDENTIFICATION</scope>
    <source>
        <strain evidence="2">KR3021</strain>
    </source>
</reference>
<dbReference type="WBParaSite" id="RSKR_0000999333.1">
    <property type="protein sequence ID" value="RSKR_0000999333.1"/>
    <property type="gene ID" value="RSKR_0000999333"/>
</dbReference>
<evidence type="ECO:0000313" key="1">
    <source>
        <dbReference type="Proteomes" id="UP000095286"/>
    </source>
</evidence>
<dbReference type="Proteomes" id="UP000095286">
    <property type="component" value="Unplaced"/>
</dbReference>
<name>A0AC35UD45_9BILA</name>